<sequence length="324" mass="33356">MTAHHWRLILNGKSAGDEAVREAVAAVRARGFRVDVRVTWEAGDAERYVAEALDDGVGTLVAGGGDGTLNAVASVLAASDRDRDALPALGLLPLGTANDFATAAGVPDTPLDALALIADVPAAPLDVLRVDAGDAVRWCVNLGSGGFGTEVTVETREGLKRILGGLAYFITGLSRIGRIEPIQARVSGPGLAWEGGFIALGVGNGRQAGGGQALCPDALVDDGQLDLTVVPELEGELVSTLRTALTEGKVAALDLVAIRARLPEVVIEAAAPMVLNLDGEPLEASRFAIRCVAGRLRMHLPPDSALLGCTRASDARAAVGESLQ</sequence>
<keyword evidence="10 11" id="KW-1208">Phospholipid metabolism</keyword>
<keyword evidence="2 11" id="KW-0808">Transferase</keyword>
<dbReference type="Gene3D" id="2.60.200.40">
    <property type="match status" value="1"/>
</dbReference>
<evidence type="ECO:0000313" key="13">
    <source>
        <dbReference type="EMBL" id="NYZ62218.1"/>
    </source>
</evidence>
<dbReference type="PANTHER" id="PTHR12358">
    <property type="entry name" value="SPHINGOSINE KINASE"/>
    <property type="match status" value="1"/>
</dbReference>
<dbReference type="GO" id="GO:0000287">
    <property type="term" value="F:magnesium ion binding"/>
    <property type="evidence" value="ECO:0007669"/>
    <property type="project" value="UniProtKB-UniRule"/>
</dbReference>
<dbReference type="EC" id="2.7.1.-" evidence="11"/>
<name>A0A7Z0QPB9_9GAMM</name>
<dbReference type="InterPro" id="IPR050187">
    <property type="entry name" value="Lipid_Phosphate_FormReg"/>
</dbReference>
<dbReference type="InterPro" id="IPR016064">
    <property type="entry name" value="NAD/diacylglycerol_kinase_sf"/>
</dbReference>
<comment type="caution">
    <text evidence="13">The sequence shown here is derived from an EMBL/GenBank/DDBJ whole genome shotgun (WGS) entry which is preliminary data.</text>
</comment>
<dbReference type="GO" id="GO:0005737">
    <property type="term" value="C:cytoplasm"/>
    <property type="evidence" value="ECO:0007669"/>
    <property type="project" value="UniProtKB-SubCell"/>
</dbReference>
<feature type="domain" description="DAGKc" evidence="12">
    <location>
        <begin position="1"/>
        <end position="134"/>
    </location>
</feature>
<dbReference type="SUPFAM" id="SSF111331">
    <property type="entry name" value="NAD kinase/diacylglycerol kinase-like"/>
    <property type="match status" value="1"/>
</dbReference>
<evidence type="ECO:0000256" key="5">
    <source>
        <dbReference type="ARBA" id="ARBA00022777"/>
    </source>
</evidence>
<dbReference type="NCBIfam" id="TIGR03702">
    <property type="entry name" value="lip_kinase_YegS"/>
    <property type="match status" value="1"/>
</dbReference>
<dbReference type="Pfam" id="PF19279">
    <property type="entry name" value="YegS_C"/>
    <property type="match status" value="1"/>
</dbReference>
<dbReference type="EMBL" id="JACCJZ010000013">
    <property type="protein sequence ID" value="NYZ62218.1"/>
    <property type="molecule type" value="Genomic_DNA"/>
</dbReference>
<dbReference type="SMART" id="SM00046">
    <property type="entry name" value="DAGKc"/>
    <property type="match status" value="1"/>
</dbReference>
<feature type="binding site" evidence="11">
    <location>
        <position position="96"/>
    </location>
    <ligand>
        <name>ATP</name>
        <dbReference type="ChEBI" id="CHEBI:30616"/>
    </ligand>
</feature>
<evidence type="ECO:0000256" key="1">
    <source>
        <dbReference type="ARBA" id="ARBA00022516"/>
    </source>
</evidence>
<evidence type="ECO:0000313" key="14">
    <source>
        <dbReference type="Proteomes" id="UP000589896"/>
    </source>
</evidence>
<keyword evidence="1 11" id="KW-0444">Lipid biosynthesis</keyword>
<keyword evidence="6 11" id="KW-0067">ATP-binding</keyword>
<evidence type="ECO:0000256" key="8">
    <source>
        <dbReference type="ARBA" id="ARBA00023098"/>
    </source>
</evidence>
<keyword evidence="9 11" id="KW-0594">Phospholipid biosynthesis</keyword>
<comment type="subcellular location">
    <subcellularLocation>
        <location evidence="11">Cytoplasm</location>
    </subcellularLocation>
</comment>
<evidence type="ECO:0000256" key="6">
    <source>
        <dbReference type="ARBA" id="ARBA00022840"/>
    </source>
</evidence>
<protein>
    <recommendedName>
        <fullName evidence="11">Probable lipid kinase YegS-like</fullName>
        <ecNumber evidence="11">2.7.1.-</ecNumber>
    </recommendedName>
</protein>
<keyword evidence="11" id="KW-0963">Cytoplasm</keyword>
<dbReference type="GO" id="GO:0001727">
    <property type="term" value="F:lipid kinase activity"/>
    <property type="evidence" value="ECO:0007669"/>
    <property type="project" value="UniProtKB-UniRule"/>
</dbReference>
<dbReference type="NCBIfam" id="NF009602">
    <property type="entry name" value="PRK13054.1"/>
    <property type="match status" value="1"/>
</dbReference>
<evidence type="ECO:0000256" key="9">
    <source>
        <dbReference type="ARBA" id="ARBA00023209"/>
    </source>
</evidence>
<dbReference type="AlphaFoldDB" id="A0A7Z0QPB9"/>
<feature type="binding site" evidence="11">
    <location>
        <position position="222"/>
    </location>
    <ligand>
        <name>Mg(2+)</name>
        <dbReference type="ChEBI" id="CHEBI:18420"/>
    </ligand>
</feature>
<dbReference type="PROSITE" id="PS50146">
    <property type="entry name" value="DAGK"/>
    <property type="match status" value="1"/>
</dbReference>
<dbReference type="Proteomes" id="UP000589896">
    <property type="component" value="Unassembled WGS sequence"/>
</dbReference>
<dbReference type="Pfam" id="PF00781">
    <property type="entry name" value="DAGK_cat"/>
    <property type="match status" value="1"/>
</dbReference>
<dbReference type="GO" id="GO:0005524">
    <property type="term" value="F:ATP binding"/>
    <property type="evidence" value="ECO:0007669"/>
    <property type="project" value="UniProtKB-UniRule"/>
</dbReference>
<dbReference type="InterPro" id="IPR001206">
    <property type="entry name" value="Diacylglycerol_kinase_cat_dom"/>
</dbReference>
<organism evidence="13 14">
    <name type="scientific">Luteimonas deserti</name>
    <dbReference type="NCBI Taxonomy" id="2752306"/>
    <lineage>
        <taxon>Bacteria</taxon>
        <taxon>Pseudomonadati</taxon>
        <taxon>Pseudomonadota</taxon>
        <taxon>Gammaproteobacteria</taxon>
        <taxon>Lysobacterales</taxon>
        <taxon>Lysobacteraceae</taxon>
        <taxon>Luteimonas</taxon>
    </lineage>
</organism>
<feature type="binding site" evidence="11">
    <location>
        <begin position="65"/>
        <end position="71"/>
    </location>
    <ligand>
        <name>ATP</name>
        <dbReference type="ChEBI" id="CHEBI:30616"/>
    </ligand>
</feature>
<evidence type="ECO:0000256" key="7">
    <source>
        <dbReference type="ARBA" id="ARBA00022842"/>
    </source>
</evidence>
<comment type="similarity">
    <text evidence="11">Belongs to the diacylglycerol/lipid kinase family. YegS lipid kinase subfamily.</text>
</comment>
<proteinExistence type="inferred from homology"/>
<keyword evidence="3 11" id="KW-0479">Metal-binding</keyword>
<evidence type="ECO:0000256" key="11">
    <source>
        <dbReference type="HAMAP-Rule" id="MF_01377"/>
    </source>
</evidence>
<comment type="cofactor">
    <cofactor evidence="11">
        <name>Mg(2+)</name>
        <dbReference type="ChEBI" id="CHEBI:18420"/>
    </cofactor>
    <cofactor evidence="11">
        <name>Ca(2+)</name>
        <dbReference type="ChEBI" id="CHEBI:29108"/>
    </cofactor>
    <text evidence="11">Binds 1 Mg(2+) ion per subunit. Ca(2+) may be able to substitute.</text>
</comment>
<dbReference type="NCBIfam" id="TIGR00147">
    <property type="entry name" value="YegS/Rv2252/BmrU family lipid kinase"/>
    <property type="match status" value="1"/>
</dbReference>
<dbReference type="InterPro" id="IPR045540">
    <property type="entry name" value="YegS/DAGK_C"/>
</dbReference>
<comment type="caution">
    <text evidence="11">Lacks conserved residue(s) required for the propagation of feature annotation.</text>
</comment>
<dbReference type="PANTHER" id="PTHR12358:SF106">
    <property type="entry name" value="LIPID KINASE YEGS"/>
    <property type="match status" value="1"/>
</dbReference>
<feature type="binding site" evidence="11">
    <location>
        <position position="219"/>
    </location>
    <ligand>
        <name>Mg(2+)</name>
        <dbReference type="ChEBI" id="CHEBI:18420"/>
    </ligand>
</feature>
<evidence type="ECO:0000256" key="2">
    <source>
        <dbReference type="ARBA" id="ARBA00022679"/>
    </source>
</evidence>
<evidence type="ECO:0000256" key="4">
    <source>
        <dbReference type="ARBA" id="ARBA00022741"/>
    </source>
</evidence>
<feature type="active site" description="Proton acceptor" evidence="11">
    <location>
        <position position="280"/>
    </location>
</feature>
<keyword evidence="14" id="KW-1185">Reference proteome</keyword>
<dbReference type="InterPro" id="IPR017438">
    <property type="entry name" value="ATP-NAD_kinase_N"/>
</dbReference>
<dbReference type="HAMAP" id="MF_01377">
    <property type="entry name" value="YegS"/>
    <property type="match status" value="1"/>
</dbReference>
<dbReference type="InterPro" id="IPR005218">
    <property type="entry name" value="Diacylglycerol/lipid_kinase"/>
</dbReference>
<accession>A0A7Z0QPB9</accession>
<keyword evidence="5 11" id="KW-0418">Kinase</keyword>
<comment type="function">
    <text evidence="11">Probably phosphorylates lipids; the in vivo substrate is unknown.</text>
</comment>
<keyword evidence="7 11" id="KW-0460">Magnesium</keyword>
<dbReference type="GO" id="GO:0008654">
    <property type="term" value="P:phospholipid biosynthetic process"/>
    <property type="evidence" value="ECO:0007669"/>
    <property type="project" value="UniProtKB-UniRule"/>
</dbReference>
<dbReference type="RefSeq" id="WP_180544449.1">
    <property type="nucleotide sequence ID" value="NZ_JACCJZ010000013.1"/>
</dbReference>
<evidence type="ECO:0000256" key="3">
    <source>
        <dbReference type="ARBA" id="ARBA00022723"/>
    </source>
</evidence>
<keyword evidence="8 11" id="KW-0443">Lipid metabolism</keyword>
<dbReference type="InterPro" id="IPR022433">
    <property type="entry name" value="Lip_kinase_YegS"/>
</dbReference>
<gene>
    <name evidence="13" type="primary">yegS</name>
    <name evidence="13" type="ORF">H0E82_05510</name>
</gene>
<evidence type="ECO:0000259" key="12">
    <source>
        <dbReference type="PROSITE" id="PS50146"/>
    </source>
</evidence>
<evidence type="ECO:0000256" key="10">
    <source>
        <dbReference type="ARBA" id="ARBA00023264"/>
    </source>
</evidence>
<reference evidence="13 14" key="1">
    <citation type="submission" date="2020-07" db="EMBL/GenBank/DDBJ databases">
        <title>isolation of Luteimonas sp. SJ-16.</title>
        <authorList>
            <person name="Huang X.-X."/>
            <person name="Xu L."/>
            <person name="Sun J.-Q."/>
        </authorList>
    </citation>
    <scope>NUCLEOTIDE SEQUENCE [LARGE SCALE GENOMIC DNA]</scope>
    <source>
        <strain evidence="13 14">SJ-16</strain>
    </source>
</reference>
<keyword evidence="4 11" id="KW-0547">Nucleotide-binding</keyword>
<dbReference type="Gene3D" id="3.40.50.10330">
    <property type="entry name" value="Probable inorganic polyphosphate/atp-NAD kinase, domain 1"/>
    <property type="match status" value="1"/>
</dbReference>
<dbReference type="GO" id="GO:0005886">
    <property type="term" value="C:plasma membrane"/>
    <property type="evidence" value="ECO:0007669"/>
    <property type="project" value="TreeGrafter"/>
</dbReference>
<feature type="binding site" evidence="11">
    <location>
        <position position="39"/>
    </location>
    <ligand>
        <name>ATP</name>
        <dbReference type="ChEBI" id="CHEBI:30616"/>
    </ligand>
</feature>